<dbReference type="PANTHER" id="PTHR12449:SF18">
    <property type="entry name" value="DEATH DOMAIN-CONTAINING PROTEIN"/>
    <property type="match status" value="1"/>
</dbReference>
<dbReference type="Gene3D" id="1.25.40.20">
    <property type="entry name" value="Ankyrin repeat-containing domain"/>
    <property type="match status" value="3"/>
</dbReference>
<dbReference type="SUPFAM" id="SSF52540">
    <property type="entry name" value="P-loop containing nucleoside triphosphate hydrolases"/>
    <property type="match status" value="1"/>
</dbReference>
<evidence type="ECO:0000256" key="5">
    <source>
        <dbReference type="SAM" id="MobiDB-lite"/>
    </source>
</evidence>
<dbReference type="InterPro" id="IPR011029">
    <property type="entry name" value="DEATH-like_dom_sf"/>
</dbReference>
<dbReference type="GO" id="GO:0007165">
    <property type="term" value="P:signal transduction"/>
    <property type="evidence" value="ECO:0007669"/>
    <property type="project" value="InterPro"/>
</dbReference>
<dbReference type="SUPFAM" id="SSF48403">
    <property type="entry name" value="Ankyrin repeat"/>
    <property type="match status" value="1"/>
</dbReference>
<feature type="repeat" description="ANK" evidence="4">
    <location>
        <begin position="215"/>
        <end position="247"/>
    </location>
</feature>
<dbReference type="Pfam" id="PF12796">
    <property type="entry name" value="Ank_2"/>
    <property type="match status" value="2"/>
</dbReference>
<dbReference type="InterPro" id="IPR002110">
    <property type="entry name" value="Ankyrin_rpt"/>
</dbReference>
<keyword evidence="2" id="KW-0677">Repeat</keyword>
<evidence type="ECO:0000256" key="4">
    <source>
        <dbReference type="PROSITE-ProRule" id="PRU00023"/>
    </source>
</evidence>
<dbReference type="SUPFAM" id="SSF47986">
    <property type="entry name" value="DEATH domain"/>
    <property type="match status" value="1"/>
</dbReference>
<feature type="repeat" description="ANK" evidence="4">
    <location>
        <begin position="182"/>
        <end position="214"/>
    </location>
</feature>
<dbReference type="PROSITE" id="PS50088">
    <property type="entry name" value="ANK_REPEAT"/>
    <property type="match status" value="6"/>
</dbReference>
<dbReference type="SMART" id="SM00248">
    <property type="entry name" value="ANK"/>
    <property type="match status" value="6"/>
</dbReference>
<dbReference type="InterPro" id="IPR027417">
    <property type="entry name" value="P-loop_NTPase"/>
</dbReference>
<dbReference type="Pfam" id="PF00531">
    <property type="entry name" value="Death"/>
    <property type="match status" value="1"/>
</dbReference>
<keyword evidence="7" id="KW-0418">Kinase</keyword>
<dbReference type="PANTHER" id="PTHR12449">
    <property type="entry name" value="DEATH DOMAIN-CONTAINING PROTEIN"/>
    <property type="match status" value="1"/>
</dbReference>
<dbReference type="Gene3D" id="1.10.533.10">
    <property type="entry name" value="Death Domain, Fas"/>
    <property type="match status" value="1"/>
</dbReference>
<evidence type="ECO:0000259" key="6">
    <source>
        <dbReference type="PROSITE" id="PS51424"/>
    </source>
</evidence>
<dbReference type="SMART" id="SM00005">
    <property type="entry name" value="DEATH"/>
    <property type="match status" value="1"/>
</dbReference>
<dbReference type="InterPro" id="IPR020859">
    <property type="entry name" value="ROC"/>
</dbReference>
<evidence type="ECO:0000313" key="8">
    <source>
        <dbReference type="EMBL" id="JAG30081.1"/>
    </source>
</evidence>
<comment type="cofactor">
    <cofactor evidence="1">
        <name>Mg(2+)</name>
        <dbReference type="ChEBI" id="CHEBI:18420"/>
    </cofactor>
</comment>
<organism evidence="7">
    <name type="scientific">Lygus hesperus</name>
    <name type="common">Western plant bug</name>
    <dbReference type="NCBI Taxonomy" id="30085"/>
    <lineage>
        <taxon>Eukaryota</taxon>
        <taxon>Metazoa</taxon>
        <taxon>Ecdysozoa</taxon>
        <taxon>Arthropoda</taxon>
        <taxon>Hexapoda</taxon>
        <taxon>Insecta</taxon>
        <taxon>Pterygota</taxon>
        <taxon>Neoptera</taxon>
        <taxon>Paraneoptera</taxon>
        <taxon>Hemiptera</taxon>
        <taxon>Heteroptera</taxon>
        <taxon>Panheteroptera</taxon>
        <taxon>Cimicomorpha</taxon>
        <taxon>Miridae</taxon>
        <taxon>Mirini</taxon>
        <taxon>Lygus</taxon>
    </lineage>
</organism>
<name>A0A0A9WIY0_LYGHE</name>
<evidence type="ECO:0000313" key="7">
    <source>
        <dbReference type="EMBL" id="JAG08392.1"/>
    </source>
</evidence>
<keyword evidence="7" id="KW-0808">Transferase</keyword>
<evidence type="ECO:0000256" key="3">
    <source>
        <dbReference type="ARBA" id="ARBA00022741"/>
    </source>
</evidence>
<feature type="compositionally biased region" description="Polar residues" evidence="5">
    <location>
        <begin position="1004"/>
        <end position="1022"/>
    </location>
</feature>
<reference evidence="7" key="1">
    <citation type="journal article" date="2014" name="PLoS ONE">
        <title>Transcriptome-Based Identification of ABC Transporters in the Western Tarnished Plant Bug Lygus hesperus.</title>
        <authorList>
            <person name="Hull J.J."/>
            <person name="Chaney K."/>
            <person name="Geib S.M."/>
            <person name="Fabrick J.A."/>
            <person name="Brent C.S."/>
            <person name="Walsh D."/>
            <person name="Lavine L.C."/>
        </authorList>
    </citation>
    <scope>NUCLEOTIDE SEQUENCE</scope>
</reference>
<dbReference type="InterPro" id="IPR036770">
    <property type="entry name" value="Ankyrin_rpt-contain_sf"/>
</dbReference>
<evidence type="ECO:0000256" key="1">
    <source>
        <dbReference type="ARBA" id="ARBA00001946"/>
    </source>
</evidence>
<dbReference type="Gene3D" id="3.40.50.300">
    <property type="entry name" value="P-loop containing nucleotide triphosphate hydrolases"/>
    <property type="match status" value="1"/>
</dbReference>
<feature type="repeat" description="ANK" evidence="4">
    <location>
        <begin position="83"/>
        <end position="115"/>
    </location>
</feature>
<dbReference type="EMBL" id="GBHO01035212">
    <property type="protein sequence ID" value="JAG08392.1"/>
    <property type="molecule type" value="Transcribed_RNA"/>
</dbReference>
<dbReference type="AlphaFoldDB" id="A0A0A9WIY0"/>
<reference evidence="7" key="2">
    <citation type="submission" date="2014-07" db="EMBL/GenBank/DDBJ databases">
        <authorList>
            <person name="Hull J."/>
        </authorList>
    </citation>
    <scope>NUCLEOTIDE SEQUENCE</scope>
</reference>
<evidence type="ECO:0000256" key="2">
    <source>
        <dbReference type="ARBA" id="ARBA00022737"/>
    </source>
</evidence>
<dbReference type="PROSITE" id="PS51424">
    <property type="entry name" value="ROC"/>
    <property type="match status" value="1"/>
</dbReference>
<feature type="region of interest" description="Disordered" evidence="5">
    <location>
        <begin position="1003"/>
        <end position="1022"/>
    </location>
</feature>
<keyword evidence="3" id="KW-0547">Nucleotide-binding</keyword>
<feature type="repeat" description="ANK" evidence="4">
    <location>
        <begin position="116"/>
        <end position="148"/>
    </location>
</feature>
<gene>
    <name evidence="7" type="primary">Dapk1_0</name>
    <name evidence="8" type="synonym">Dapk1_2</name>
    <name evidence="8" type="ORF">CM83_97451</name>
    <name evidence="7" type="ORF">CM83_97455</name>
</gene>
<dbReference type="InterPro" id="IPR039788">
    <property type="entry name" value="NOL4/NOL4L"/>
</dbReference>
<accession>A0A0A9WIY0</accession>
<dbReference type="Pfam" id="PF00023">
    <property type="entry name" value="Ank"/>
    <property type="match status" value="1"/>
</dbReference>
<protein>
    <submittedName>
        <fullName evidence="7">Death-associated protein kinase 1</fullName>
    </submittedName>
</protein>
<proteinExistence type="predicted"/>
<feature type="repeat" description="ANK" evidence="4">
    <location>
        <begin position="50"/>
        <end position="82"/>
    </location>
</feature>
<feature type="repeat" description="ANK" evidence="4">
    <location>
        <begin position="149"/>
        <end position="181"/>
    </location>
</feature>
<dbReference type="PROSITE" id="PS50297">
    <property type="entry name" value="ANK_REP_REGION"/>
    <property type="match status" value="6"/>
</dbReference>
<keyword evidence="4" id="KW-0040">ANK repeat</keyword>
<dbReference type="GO" id="GO:0016301">
    <property type="term" value="F:kinase activity"/>
    <property type="evidence" value="ECO:0007669"/>
    <property type="project" value="UniProtKB-KW"/>
</dbReference>
<dbReference type="InterPro" id="IPR000488">
    <property type="entry name" value="Death_dom"/>
</dbReference>
<sequence length="1022" mass="113149">MEQPVSLDMIVTEILPPPVTLLSAIKEGNMSSFEDILNSGHVDVNQTNKHGETGLHLAASTGQIEMARLLLMCGANVSMSDVVGDTPLIHAVRHSNLDIAKLFIKSGACVSVQNQEGDTALHVAAAWGERSIVEVLIENGALLHIPNHIGQHPLHVAISRRHSSVAITLLNSGTDFDIHDSDGNAPIHLAVREGMISVTQALCSLGCNLDSANDQGLYPIHIAARLGHIDIVRILCLAGCNTEARNADGIKAEITALKYGFNDISDLLGKVKSNYIRDLYIKQILPNGQPLPRVNLQIFGHSGVGKSTLMESLRTGYISGLFKRTKSTTFNNHYSPLLGTLSQPNSPSRTHIELDTTSRQNSLNFDLYNHQTTKGIDVQQAWISGVGYVTLWDFSGQDTYFQFYHHITTTSGNHSIILLVFSLKDSPTIQYKQCCFWLTFLGARIPPTEPIGNFGRTANMPRVVLVATHADVVRAPKLSTGDFNSPHALALTKKLRHEFASYFEIHPTPIVIDAHVPNSCGLKLLKTVLSDLKTSMLQGMRQMTGFCEAVVQWLPSLRKSAESIPVMSWEAFIDEARDQVNPLANHDHFSILFSQLEQMGEVILIGNLIILSPSWLCSQVLGQLLSVDFITHARITGCYPVDDFQVAFPEADAMAMLEVLEALQLCIQWPGSPYLSRPVSTESGDLWELECENDGELEYEFPCYNFVERIEGLWESTDKRYSEGVYGGVRLKSPPGTTHMLHCIFPRLQIELRRTVLGYYDWQSDLYQWLGGSKMCFGAIESLITFEKDCDNGEESIDVKVRGPTGTGKNCFLFLEELLGIIDMVMLDVVPGLLIEKYLMSAYDLRTHVNPVYCYPPDMLMKASLENSGFDTQLWNLLANMPETLLQLFSFDADLEVKEFVCNSYGISIEMLSTLCVQRLCTLLDPPDPHGRDWCMLAVQLGLTNKISAIENSQHSRTSALLHHYAQEPDSSIGALIDKLNVLGRSDAAGVLMRYAPLYKVATDSGSPSQLTPTESSRTPIR</sequence>
<dbReference type="EMBL" id="GBHO01013523">
    <property type="protein sequence ID" value="JAG30081.1"/>
    <property type="molecule type" value="Transcribed_RNA"/>
</dbReference>
<dbReference type="GO" id="GO:0000166">
    <property type="term" value="F:nucleotide binding"/>
    <property type="evidence" value="ECO:0007669"/>
    <property type="project" value="UniProtKB-KW"/>
</dbReference>
<feature type="domain" description="Roc" evidence="6">
    <location>
        <begin position="287"/>
        <end position="536"/>
    </location>
</feature>